<proteinExistence type="predicted"/>
<organism evidence="1">
    <name type="scientific">Lepeophtheirus salmonis</name>
    <name type="common">Salmon louse</name>
    <name type="synonym">Caligus salmonis</name>
    <dbReference type="NCBI Taxonomy" id="72036"/>
    <lineage>
        <taxon>Eukaryota</taxon>
        <taxon>Metazoa</taxon>
        <taxon>Ecdysozoa</taxon>
        <taxon>Arthropoda</taxon>
        <taxon>Crustacea</taxon>
        <taxon>Multicrustacea</taxon>
        <taxon>Hexanauplia</taxon>
        <taxon>Copepoda</taxon>
        <taxon>Siphonostomatoida</taxon>
        <taxon>Caligidae</taxon>
        <taxon>Lepeophtheirus</taxon>
    </lineage>
</organism>
<dbReference type="AlphaFoldDB" id="A0A0K2T6I9"/>
<sequence>MSYQNRISLVDQNTDTHYFKSLESSCTCFPMKK</sequence>
<evidence type="ECO:0000313" key="1">
    <source>
        <dbReference type="EMBL" id="CDW21066.1"/>
    </source>
</evidence>
<reference evidence="1" key="1">
    <citation type="submission" date="2014-05" db="EMBL/GenBank/DDBJ databases">
        <authorList>
            <person name="Chronopoulou M."/>
        </authorList>
    </citation>
    <scope>NUCLEOTIDE SEQUENCE</scope>
    <source>
        <tissue evidence="1">Whole organism</tissue>
    </source>
</reference>
<protein>
    <submittedName>
        <fullName evidence="1">Uncharacterized protein</fullName>
    </submittedName>
</protein>
<name>A0A0K2T6I9_LEPSM</name>
<accession>A0A0K2T6I9</accession>
<dbReference type="EMBL" id="HACA01003705">
    <property type="protein sequence ID" value="CDW21066.1"/>
    <property type="molecule type" value="Transcribed_RNA"/>
</dbReference>